<reference evidence="1 2" key="1">
    <citation type="submission" date="2021-06" db="EMBL/GenBank/DDBJ databases">
        <title>Caerostris extrusa draft genome.</title>
        <authorList>
            <person name="Kono N."/>
            <person name="Arakawa K."/>
        </authorList>
    </citation>
    <scope>NUCLEOTIDE SEQUENCE [LARGE SCALE GENOMIC DNA]</scope>
</reference>
<evidence type="ECO:0000313" key="2">
    <source>
        <dbReference type="Proteomes" id="UP001054945"/>
    </source>
</evidence>
<name>A0AAV4SZK7_CAEEX</name>
<proteinExistence type="predicted"/>
<comment type="caution">
    <text evidence="1">The sequence shown here is derived from an EMBL/GenBank/DDBJ whole genome shotgun (WGS) entry which is preliminary data.</text>
</comment>
<dbReference type="Proteomes" id="UP001054945">
    <property type="component" value="Unassembled WGS sequence"/>
</dbReference>
<dbReference type="EMBL" id="BPLR01010365">
    <property type="protein sequence ID" value="GIY38849.1"/>
    <property type="molecule type" value="Genomic_DNA"/>
</dbReference>
<accession>A0AAV4SZK7</accession>
<protein>
    <submittedName>
        <fullName evidence="1">Uncharacterized protein</fullName>
    </submittedName>
</protein>
<sequence>MESHQRKKVNEREQLNNSLSIITFPLKKCSVYLERCDHLLKKSYEDLSVQFDVNSGSNEIDSTDLEDNIASSTKCNNYSISEYNDSSDFNDDDALRKVKSHKIKRKRVNKVKQLNNFCPLLTFPLKNCSVHLERCDSSLKNSNKDIRNYNFNSDSHEINMTDFEDNITASSKYINYSSSVCNDSLNLNDIDFERKIRSLQRRKVNKMKKLNNFSLSQNYSIHLERGNSSLKNSNKDLLNYNFNSDSHEIDSTYFEDNITVSSKYINYSSSVYNDSLNLNNIDFERKIRSLQRRNVNKMKKLNNFSLSQNCGVHFERRDSSLKKFK</sequence>
<keyword evidence="2" id="KW-1185">Reference proteome</keyword>
<dbReference type="AlphaFoldDB" id="A0AAV4SZK7"/>
<gene>
    <name evidence="1" type="ORF">CEXT_542241</name>
</gene>
<evidence type="ECO:0000313" key="1">
    <source>
        <dbReference type="EMBL" id="GIY38849.1"/>
    </source>
</evidence>
<organism evidence="1 2">
    <name type="scientific">Caerostris extrusa</name>
    <name type="common">Bark spider</name>
    <name type="synonym">Caerostris bankana</name>
    <dbReference type="NCBI Taxonomy" id="172846"/>
    <lineage>
        <taxon>Eukaryota</taxon>
        <taxon>Metazoa</taxon>
        <taxon>Ecdysozoa</taxon>
        <taxon>Arthropoda</taxon>
        <taxon>Chelicerata</taxon>
        <taxon>Arachnida</taxon>
        <taxon>Araneae</taxon>
        <taxon>Araneomorphae</taxon>
        <taxon>Entelegynae</taxon>
        <taxon>Araneoidea</taxon>
        <taxon>Araneidae</taxon>
        <taxon>Caerostris</taxon>
    </lineage>
</organism>